<dbReference type="EMBL" id="JADEWF010000017">
    <property type="protein sequence ID" value="MBE9218573.1"/>
    <property type="molecule type" value="Genomic_DNA"/>
</dbReference>
<accession>A0ACC5PZ67</accession>
<evidence type="ECO:0000313" key="2">
    <source>
        <dbReference type="Proteomes" id="UP000597867"/>
    </source>
</evidence>
<name>A0ACC5PZ67_DOLFA</name>
<evidence type="ECO:0000313" key="1">
    <source>
        <dbReference type="EMBL" id="MBE9218573.1"/>
    </source>
</evidence>
<gene>
    <name evidence="1" type="ORF">IQ222_07185</name>
</gene>
<protein>
    <submittedName>
        <fullName evidence="1">Uncharacterized protein</fullName>
    </submittedName>
</protein>
<dbReference type="Proteomes" id="UP000597867">
    <property type="component" value="Unassembled WGS sequence"/>
</dbReference>
<organism evidence="1 2">
    <name type="scientific">Dolichospermum flos-aquae LEGE 04289</name>
    <dbReference type="NCBI Taxonomy" id="1828708"/>
    <lineage>
        <taxon>Bacteria</taxon>
        <taxon>Bacillati</taxon>
        <taxon>Cyanobacteriota</taxon>
        <taxon>Cyanophyceae</taxon>
        <taxon>Nostocales</taxon>
        <taxon>Aphanizomenonaceae</taxon>
        <taxon>Dolichospermum</taxon>
    </lineage>
</organism>
<reference evidence="1" key="1">
    <citation type="submission" date="2020-10" db="EMBL/GenBank/DDBJ databases">
        <authorList>
            <person name="Castelo-Branco R."/>
            <person name="Eusebio N."/>
            <person name="Adriana R."/>
            <person name="Vieira A."/>
            <person name="Brugerolle De Fraissinette N."/>
            <person name="Rezende De Castro R."/>
            <person name="Schneider M.P."/>
            <person name="Vasconcelos V."/>
            <person name="Leao P.N."/>
        </authorList>
    </citation>
    <scope>NUCLEOTIDE SEQUENCE</scope>
    <source>
        <strain evidence="1">LEGE 04289</strain>
    </source>
</reference>
<sequence>MRSNELRTFQDKISELNRHYSHFLFISEQFVIDNQLLVSSTPDSYTCEIFTENKFADQFNSKLKTLIGETEQTTSFILRSLFLLSYFQFEIYLRDIYNFARAYITELPELRGRSTLNEVEENLQLKKLNGLSLLEFNTIDYIRLRRNAFVHRDEGKVFQGTIADFIKEHGKKINKYWESSDLKIQSLDFTKKDIESIESLELIDILNIIRRLSEKIDKFVIAKVGLDNLNQYLIEKFENEYQPVESWEDKQKLIRKFKHFARVIFGATMTDEEVIALLEK</sequence>
<comment type="caution">
    <text evidence="1">The sequence shown here is derived from an EMBL/GenBank/DDBJ whole genome shotgun (WGS) entry which is preliminary data.</text>
</comment>
<proteinExistence type="predicted"/>
<keyword evidence="2" id="KW-1185">Reference proteome</keyword>